<dbReference type="CDD" id="cd00010">
    <property type="entry name" value="AAI_LTSS"/>
    <property type="match status" value="1"/>
</dbReference>
<comment type="caution">
    <text evidence="14">The sequence shown here is derived from an EMBL/GenBank/DDBJ whole genome shotgun (WGS) entry which is preliminary data.</text>
</comment>
<keyword evidence="8" id="KW-1015">Disulfide bond</keyword>
<dbReference type="PRINTS" id="PR00382">
    <property type="entry name" value="LIPIDTRNSFER"/>
</dbReference>
<evidence type="ECO:0000256" key="2">
    <source>
        <dbReference type="ARBA" id="ARBA00009748"/>
    </source>
</evidence>
<dbReference type="Pfam" id="PF14368">
    <property type="entry name" value="LTP_2"/>
    <property type="match status" value="1"/>
</dbReference>
<keyword evidence="11" id="KW-1133">Transmembrane helix</keyword>
<dbReference type="OrthoDB" id="659547at2759"/>
<comment type="subcellular location">
    <subcellularLocation>
        <location evidence="1">Cell membrane</location>
        <topology evidence="1">Lipid-anchor</topology>
        <topology evidence="1">GPI-anchor</topology>
    </subcellularLocation>
</comment>
<keyword evidence="11" id="KW-0472">Membrane</keyword>
<evidence type="ECO:0000256" key="7">
    <source>
        <dbReference type="ARBA" id="ARBA00023121"/>
    </source>
</evidence>
<evidence type="ECO:0000256" key="4">
    <source>
        <dbReference type="ARBA" id="ARBA00022475"/>
    </source>
</evidence>
<feature type="signal peptide" evidence="12">
    <location>
        <begin position="1"/>
        <end position="25"/>
    </location>
</feature>
<keyword evidence="6 12" id="KW-0732">Signal</keyword>
<dbReference type="GO" id="GO:0005886">
    <property type="term" value="C:plasma membrane"/>
    <property type="evidence" value="ECO:0007669"/>
    <property type="project" value="UniProtKB-SubCell"/>
</dbReference>
<dbReference type="GO" id="GO:0098552">
    <property type="term" value="C:side of membrane"/>
    <property type="evidence" value="ECO:0007669"/>
    <property type="project" value="UniProtKB-KW"/>
</dbReference>
<proteinExistence type="inferred from homology"/>
<keyword evidence="11" id="KW-0812">Transmembrane</keyword>
<keyword evidence="9" id="KW-0325">Glycoprotein</keyword>
<keyword evidence="15" id="KW-1185">Reference proteome</keyword>
<evidence type="ECO:0000256" key="5">
    <source>
        <dbReference type="ARBA" id="ARBA00022622"/>
    </source>
</evidence>
<sequence>MGLGSNVFCSMAVHILAVWAIPAAAQDCGSVINNLAECLSFVSFDSKKTEPEGTCCTGLKLALTTNASCLCEGLKGGNADFGVSLNVTKAMTLPSACGVNSNCGLNSTGNPSSPPAPTVLPLSPIRAPTTVGSLAGSPPLPVANSPIQGNSVSSVVMPAFVAALAGAAAFFVLLF</sequence>
<comment type="similarity">
    <text evidence="2">Belongs to the plant LTP family.</text>
</comment>
<evidence type="ECO:0000313" key="14">
    <source>
        <dbReference type="EMBL" id="CAH9058429.1"/>
    </source>
</evidence>
<name>A0A9P1DY62_CUSEU</name>
<feature type="domain" description="Bifunctional inhibitor/plant lipid transfer protein/seed storage helical" evidence="13">
    <location>
        <begin position="28"/>
        <end position="103"/>
    </location>
</feature>
<dbReference type="SUPFAM" id="SSF47699">
    <property type="entry name" value="Bifunctional inhibitor/lipid-transfer protein/seed storage 2S albumin"/>
    <property type="match status" value="1"/>
</dbReference>
<keyword evidence="4" id="KW-1003">Cell membrane</keyword>
<evidence type="ECO:0000256" key="9">
    <source>
        <dbReference type="ARBA" id="ARBA00023180"/>
    </source>
</evidence>
<feature type="transmembrane region" description="Helical" evidence="11">
    <location>
        <begin position="155"/>
        <end position="174"/>
    </location>
</feature>
<evidence type="ECO:0000256" key="1">
    <source>
        <dbReference type="ARBA" id="ARBA00004609"/>
    </source>
</evidence>
<dbReference type="InterPro" id="IPR043325">
    <property type="entry name" value="LTSS"/>
</dbReference>
<dbReference type="SMART" id="SM00499">
    <property type="entry name" value="AAI"/>
    <property type="match status" value="1"/>
</dbReference>
<dbReference type="GO" id="GO:0006869">
    <property type="term" value="P:lipid transport"/>
    <property type="evidence" value="ECO:0007669"/>
    <property type="project" value="InterPro"/>
</dbReference>
<evidence type="ECO:0000256" key="6">
    <source>
        <dbReference type="ARBA" id="ARBA00022729"/>
    </source>
</evidence>
<keyword evidence="7" id="KW-0446">Lipid-binding</keyword>
<gene>
    <name evidence="14" type="ORF">CEURO_LOCUS1250</name>
</gene>
<evidence type="ECO:0000259" key="13">
    <source>
        <dbReference type="SMART" id="SM00499"/>
    </source>
</evidence>
<dbReference type="Gene3D" id="1.10.110.10">
    <property type="entry name" value="Plant lipid-transfer and hydrophobic proteins"/>
    <property type="match status" value="1"/>
</dbReference>
<accession>A0A9P1DY62</accession>
<dbReference type="AlphaFoldDB" id="A0A9P1DY62"/>
<keyword evidence="5" id="KW-0336">GPI-anchor</keyword>
<feature type="chain" id="PRO_5040511568" description="Bifunctional inhibitor/plant lipid transfer protein/seed storage helical domain-containing protein" evidence="12">
    <location>
        <begin position="26"/>
        <end position="175"/>
    </location>
</feature>
<dbReference type="InterPro" id="IPR000528">
    <property type="entry name" value="Plant_nsLTP"/>
</dbReference>
<dbReference type="PANTHER" id="PTHR33044">
    <property type="entry name" value="BIFUNCTIONAL INHIBITOR/LIPID-TRANSFER PROTEIN/SEED STORAGE 2S ALBUMIN SUPERFAMILY PROTEIN-RELATED"/>
    <property type="match status" value="1"/>
</dbReference>
<evidence type="ECO:0000313" key="15">
    <source>
        <dbReference type="Proteomes" id="UP001152484"/>
    </source>
</evidence>
<evidence type="ECO:0000256" key="12">
    <source>
        <dbReference type="SAM" id="SignalP"/>
    </source>
</evidence>
<protein>
    <recommendedName>
        <fullName evidence="13">Bifunctional inhibitor/plant lipid transfer protein/seed storage helical domain-containing protein</fullName>
    </recommendedName>
</protein>
<organism evidence="14 15">
    <name type="scientific">Cuscuta europaea</name>
    <name type="common">European dodder</name>
    <dbReference type="NCBI Taxonomy" id="41803"/>
    <lineage>
        <taxon>Eukaryota</taxon>
        <taxon>Viridiplantae</taxon>
        <taxon>Streptophyta</taxon>
        <taxon>Embryophyta</taxon>
        <taxon>Tracheophyta</taxon>
        <taxon>Spermatophyta</taxon>
        <taxon>Magnoliopsida</taxon>
        <taxon>eudicotyledons</taxon>
        <taxon>Gunneridae</taxon>
        <taxon>Pentapetalae</taxon>
        <taxon>asterids</taxon>
        <taxon>lamiids</taxon>
        <taxon>Solanales</taxon>
        <taxon>Convolvulaceae</taxon>
        <taxon>Cuscuteae</taxon>
        <taxon>Cuscuta</taxon>
        <taxon>Cuscuta subgen. Cuscuta</taxon>
    </lineage>
</organism>
<dbReference type="GO" id="GO:0008289">
    <property type="term" value="F:lipid binding"/>
    <property type="evidence" value="ECO:0007669"/>
    <property type="project" value="UniProtKB-KW"/>
</dbReference>
<dbReference type="EMBL" id="CAMAPE010000004">
    <property type="protein sequence ID" value="CAH9058429.1"/>
    <property type="molecule type" value="Genomic_DNA"/>
</dbReference>
<evidence type="ECO:0000256" key="8">
    <source>
        <dbReference type="ARBA" id="ARBA00023157"/>
    </source>
</evidence>
<dbReference type="Proteomes" id="UP001152484">
    <property type="component" value="Unassembled WGS sequence"/>
</dbReference>
<evidence type="ECO:0000256" key="11">
    <source>
        <dbReference type="SAM" id="Phobius"/>
    </source>
</evidence>
<keyword evidence="3" id="KW-0813">Transport</keyword>
<keyword evidence="10" id="KW-0449">Lipoprotein</keyword>
<reference evidence="14" key="1">
    <citation type="submission" date="2022-07" db="EMBL/GenBank/DDBJ databases">
        <authorList>
            <person name="Macas J."/>
            <person name="Novak P."/>
            <person name="Neumann P."/>
        </authorList>
    </citation>
    <scope>NUCLEOTIDE SEQUENCE</scope>
</reference>
<dbReference type="InterPro" id="IPR016140">
    <property type="entry name" value="Bifunc_inhib/LTP/seed_store"/>
</dbReference>
<evidence type="ECO:0000256" key="10">
    <source>
        <dbReference type="ARBA" id="ARBA00023288"/>
    </source>
</evidence>
<dbReference type="InterPro" id="IPR036312">
    <property type="entry name" value="Bifun_inhib/LTP/seed_sf"/>
</dbReference>
<evidence type="ECO:0000256" key="3">
    <source>
        <dbReference type="ARBA" id="ARBA00022448"/>
    </source>
</evidence>